<keyword evidence="1" id="KW-0732">Signal</keyword>
<reference evidence="2 3" key="1">
    <citation type="journal article" date="2023" name="Commun. Biol.">
        <title>Reorganization of the ancestral sex-determining regions during the evolution of trioecy in Pleodorina starrii.</title>
        <authorList>
            <person name="Takahashi K."/>
            <person name="Suzuki S."/>
            <person name="Kawai-Toyooka H."/>
            <person name="Yamamoto K."/>
            <person name="Hamaji T."/>
            <person name="Ootsuki R."/>
            <person name="Yamaguchi H."/>
            <person name="Kawachi M."/>
            <person name="Higashiyama T."/>
            <person name="Nozaki H."/>
        </authorList>
    </citation>
    <scope>NUCLEOTIDE SEQUENCE [LARGE SCALE GENOMIC DNA]</scope>
    <source>
        <strain evidence="2 3">NIES-4479</strain>
    </source>
</reference>
<organism evidence="2 3">
    <name type="scientific">Pleodorina starrii</name>
    <dbReference type="NCBI Taxonomy" id="330485"/>
    <lineage>
        <taxon>Eukaryota</taxon>
        <taxon>Viridiplantae</taxon>
        <taxon>Chlorophyta</taxon>
        <taxon>core chlorophytes</taxon>
        <taxon>Chlorophyceae</taxon>
        <taxon>CS clade</taxon>
        <taxon>Chlamydomonadales</taxon>
        <taxon>Volvocaceae</taxon>
        <taxon>Pleodorina</taxon>
    </lineage>
</organism>
<evidence type="ECO:0000313" key="2">
    <source>
        <dbReference type="EMBL" id="GLC52234.1"/>
    </source>
</evidence>
<dbReference type="EMBL" id="BRXU01000005">
    <property type="protein sequence ID" value="GLC52234.1"/>
    <property type="molecule type" value="Genomic_DNA"/>
</dbReference>
<proteinExistence type="predicted"/>
<evidence type="ECO:0000256" key="1">
    <source>
        <dbReference type="SAM" id="SignalP"/>
    </source>
</evidence>
<evidence type="ECO:0000313" key="3">
    <source>
        <dbReference type="Proteomes" id="UP001165080"/>
    </source>
</evidence>
<gene>
    <name evidence="2" type="primary">PLESTBF000293</name>
    <name evidence="2" type="ORF">PLESTB_000598800</name>
</gene>
<comment type="caution">
    <text evidence="2">The sequence shown here is derived from an EMBL/GenBank/DDBJ whole genome shotgun (WGS) entry which is preliminary data.</text>
</comment>
<name>A0A9W6BHI8_9CHLO</name>
<feature type="chain" id="PRO_5040862868" evidence="1">
    <location>
        <begin position="16"/>
        <end position="211"/>
    </location>
</feature>
<keyword evidence="3" id="KW-1185">Reference proteome</keyword>
<protein>
    <submittedName>
        <fullName evidence="2">Uncharacterized protein</fullName>
    </submittedName>
</protein>
<accession>A0A9W6BHI8</accession>
<dbReference type="AlphaFoldDB" id="A0A9W6BHI8"/>
<feature type="signal peptide" evidence="1">
    <location>
        <begin position="1"/>
        <end position="15"/>
    </location>
</feature>
<sequence length="211" mass="22834">MAVLCIYLLVRDAVADTCSTGPSPLSPPDMYFSRFLCGYSSGVNYMTTSDARLAMTYPISALMGSVSADYGGVLAFAMSVYNCAQEYGTAHGGIAAKRVVSLDLPRAQTSDPSMRIVQFTACCADDDSFSMYSVQNVRFRTANGTELGIGAEFCRHPQPWVRMPEGYTFAGLVTQFPEDRANGPDWIHRLAFIAVRGEQLPDCSSQQGQGG</sequence>
<dbReference type="Proteomes" id="UP001165080">
    <property type="component" value="Unassembled WGS sequence"/>
</dbReference>